<dbReference type="Proteomes" id="UP000094313">
    <property type="component" value="Chromosome"/>
</dbReference>
<feature type="transmembrane region" description="Helical" evidence="1">
    <location>
        <begin position="51"/>
        <end position="73"/>
    </location>
</feature>
<keyword evidence="1" id="KW-1133">Transmembrane helix</keyword>
<keyword evidence="1" id="KW-0472">Membrane</keyword>
<proteinExistence type="predicted"/>
<keyword evidence="3" id="KW-1185">Reference proteome</keyword>
<name>A0A1D7QNB2_9SPHI</name>
<sequence length="177" mass="20341">MKNEAIPIIAVLLWETGIYFLSAHMSDNEDLLFWIGIRRLSTIYGKESARMIFVSAMLCFAINHLIHFVYIVLHYRYQQLSLLKPGNIFGAIGYLTIVALPVYLLRKKFLTKGRCITIHLLLYATTLMFLATYLGRLSKELPFPSPALFYYLCLLLILFAIAINVLSFLLKKDVRNG</sequence>
<evidence type="ECO:0000256" key="1">
    <source>
        <dbReference type="SAM" id="Phobius"/>
    </source>
</evidence>
<evidence type="ECO:0000313" key="2">
    <source>
        <dbReference type="EMBL" id="AOM80150.1"/>
    </source>
</evidence>
<evidence type="ECO:0000313" key="3">
    <source>
        <dbReference type="Proteomes" id="UP000094313"/>
    </source>
</evidence>
<dbReference type="RefSeq" id="WP_069381812.1">
    <property type="nucleotide sequence ID" value="NZ_CP017141.1"/>
</dbReference>
<dbReference type="KEGG" id="psty:BFS30_25115"/>
<feature type="transmembrane region" description="Helical" evidence="1">
    <location>
        <begin position="148"/>
        <end position="170"/>
    </location>
</feature>
<feature type="transmembrane region" description="Helical" evidence="1">
    <location>
        <begin position="116"/>
        <end position="136"/>
    </location>
</feature>
<protein>
    <submittedName>
        <fullName evidence="2">Uncharacterized protein</fullName>
    </submittedName>
</protein>
<keyword evidence="1" id="KW-0812">Transmembrane</keyword>
<dbReference type="EMBL" id="CP017141">
    <property type="protein sequence ID" value="AOM80150.1"/>
    <property type="molecule type" value="Genomic_DNA"/>
</dbReference>
<feature type="transmembrane region" description="Helical" evidence="1">
    <location>
        <begin position="85"/>
        <end position="104"/>
    </location>
</feature>
<organism evidence="2 3">
    <name type="scientific">Pedobacter steynii</name>
    <dbReference type="NCBI Taxonomy" id="430522"/>
    <lineage>
        <taxon>Bacteria</taxon>
        <taxon>Pseudomonadati</taxon>
        <taxon>Bacteroidota</taxon>
        <taxon>Sphingobacteriia</taxon>
        <taxon>Sphingobacteriales</taxon>
        <taxon>Sphingobacteriaceae</taxon>
        <taxon>Pedobacter</taxon>
    </lineage>
</organism>
<gene>
    <name evidence="2" type="ORF">BFS30_25115</name>
</gene>
<dbReference type="AlphaFoldDB" id="A0A1D7QNB2"/>
<accession>A0A1D7QNB2</accession>
<reference evidence="2 3" key="1">
    <citation type="submission" date="2016-08" db="EMBL/GenBank/DDBJ databases">
        <authorList>
            <person name="Seilhamer J.J."/>
        </authorList>
    </citation>
    <scope>NUCLEOTIDE SEQUENCE [LARGE SCALE GENOMIC DNA]</scope>
    <source>
        <strain evidence="2 3">DX4</strain>
    </source>
</reference>